<dbReference type="PANTHER" id="PTHR43471:SF14">
    <property type="entry name" value="ABC-2 TYPE TRANSPORT SYSTEM PERMEASE PROTEIN"/>
    <property type="match status" value="1"/>
</dbReference>
<protein>
    <submittedName>
        <fullName evidence="2">DUF3526 domain-containing protein</fullName>
    </submittedName>
</protein>
<gene>
    <name evidence="2" type="ORF">OL497_06880</name>
</gene>
<feature type="transmembrane region" description="Helical" evidence="1">
    <location>
        <begin position="457"/>
        <end position="476"/>
    </location>
</feature>
<keyword evidence="1" id="KW-0812">Transmembrane</keyword>
<feature type="transmembrane region" description="Helical" evidence="1">
    <location>
        <begin position="264"/>
        <end position="289"/>
    </location>
</feature>
<dbReference type="InterPro" id="IPR021913">
    <property type="entry name" value="DUF3526"/>
</dbReference>
<evidence type="ECO:0000313" key="2">
    <source>
        <dbReference type="EMBL" id="MCW3483610.1"/>
    </source>
</evidence>
<reference evidence="2 3" key="1">
    <citation type="submission" date="2022-10" db="EMBL/GenBank/DDBJ databases">
        <title>Chitinophaga nivalis PC15 sp. nov., isolated from Pyeongchang county, South Korea.</title>
        <authorList>
            <person name="Trinh H.N."/>
        </authorList>
    </citation>
    <scope>NUCLEOTIDE SEQUENCE [LARGE SCALE GENOMIC DNA]</scope>
    <source>
        <strain evidence="2 3">PC14</strain>
    </source>
</reference>
<dbReference type="RefSeq" id="WP_264729114.1">
    <property type="nucleotide sequence ID" value="NZ_JAPDNR010000001.1"/>
</dbReference>
<comment type="caution">
    <text evidence="2">The sequence shown here is derived from an EMBL/GenBank/DDBJ whole genome shotgun (WGS) entry which is preliminary data.</text>
</comment>
<dbReference type="EMBL" id="JAPDNS010000001">
    <property type="protein sequence ID" value="MCW3483610.1"/>
    <property type="molecule type" value="Genomic_DNA"/>
</dbReference>
<keyword evidence="1" id="KW-1133">Transmembrane helix</keyword>
<accession>A0ABT3III0</accession>
<feature type="transmembrane region" description="Helical" evidence="1">
    <location>
        <begin position="207"/>
        <end position="229"/>
    </location>
</feature>
<evidence type="ECO:0000313" key="3">
    <source>
        <dbReference type="Proteomes" id="UP001207742"/>
    </source>
</evidence>
<feature type="transmembrane region" description="Helical" evidence="1">
    <location>
        <begin position="155"/>
        <end position="175"/>
    </location>
</feature>
<feature type="transmembrane region" description="Helical" evidence="1">
    <location>
        <begin position="235"/>
        <end position="257"/>
    </location>
</feature>
<organism evidence="2 3">
    <name type="scientific">Chitinophaga nivalis</name>
    <dbReference type="NCBI Taxonomy" id="2991709"/>
    <lineage>
        <taxon>Bacteria</taxon>
        <taxon>Pseudomonadati</taxon>
        <taxon>Bacteroidota</taxon>
        <taxon>Chitinophagia</taxon>
        <taxon>Chitinophagales</taxon>
        <taxon>Chitinophagaceae</taxon>
        <taxon>Chitinophaga</taxon>
    </lineage>
</organism>
<feature type="transmembrane region" description="Helical" evidence="1">
    <location>
        <begin position="21"/>
        <end position="44"/>
    </location>
</feature>
<dbReference type="Proteomes" id="UP001207742">
    <property type="component" value="Unassembled WGS sequence"/>
</dbReference>
<name>A0ABT3III0_9BACT</name>
<evidence type="ECO:0000256" key="1">
    <source>
        <dbReference type="SAM" id="Phobius"/>
    </source>
</evidence>
<proteinExistence type="predicted"/>
<keyword evidence="3" id="KW-1185">Reference proteome</keyword>
<dbReference type="PANTHER" id="PTHR43471">
    <property type="entry name" value="ABC TRANSPORTER PERMEASE"/>
    <property type="match status" value="1"/>
</dbReference>
<sequence>MKQLYKRWQLTGRLLHFEWRWLLRTSILPVLLAVFTITGGYALFYGRAATVTRVAVIDSLQEDYQARFRKMHSGLEADTSVAAGKTAYQQATDPALVEYRLFSNSTHTPAAFALMAVGMSDIARYYYPVRIKTAYTPAEEKISNPQQLMTGNFDLAFMLIYLVPLMAIGLCYNLYAIEKEQGTLTLLLIQSGQVAGMLLVRLLMRYLVLLLLIGTLTVAGLLCLPAGIPVSLKDFLNWMLVAGAYTAFWAGLIWFVITWNRPAAANLVTLLGIWLLMLVILPAIFHFWLSREEKTDNIAVNAALQREIEWETWELPQHQLLDSFYHTFPQYRNAHAYDTGGTSMRRSMGYYQLAEERMNRVLAAQETAYRHSREVAAAAYVYNPAVYTQVLLNRIARTDAADYDFFREHTRTFRETWKHYMYQFYFNDRVFAPEDYANLPVYRPVTDTGTDQVLFRGIRYLLVGAIIWLVMGYLLLRQRQESI</sequence>
<keyword evidence="1" id="KW-0472">Membrane</keyword>
<dbReference type="Pfam" id="PF12040">
    <property type="entry name" value="DUF3526"/>
    <property type="match status" value="1"/>
</dbReference>